<evidence type="ECO:0000313" key="3">
    <source>
        <dbReference type="EMBL" id="KAJ2894761.1"/>
    </source>
</evidence>
<keyword evidence="3" id="KW-0808">Transferase</keyword>
<proteinExistence type="predicted"/>
<dbReference type="InterPro" id="IPR002575">
    <property type="entry name" value="Aminoglycoside_PTrfase"/>
</dbReference>
<dbReference type="GO" id="GO:0016301">
    <property type="term" value="F:kinase activity"/>
    <property type="evidence" value="ECO:0007669"/>
    <property type="project" value="UniProtKB-KW"/>
</dbReference>
<dbReference type="SUPFAM" id="SSF56112">
    <property type="entry name" value="Protein kinase-like (PK-like)"/>
    <property type="match status" value="1"/>
</dbReference>
<dbReference type="AlphaFoldDB" id="A0AAD5RHY5"/>
<organism evidence="3 4">
    <name type="scientific">Zalerion maritima</name>
    <dbReference type="NCBI Taxonomy" id="339359"/>
    <lineage>
        <taxon>Eukaryota</taxon>
        <taxon>Fungi</taxon>
        <taxon>Dikarya</taxon>
        <taxon>Ascomycota</taxon>
        <taxon>Pezizomycotina</taxon>
        <taxon>Sordariomycetes</taxon>
        <taxon>Lulworthiomycetidae</taxon>
        <taxon>Lulworthiales</taxon>
        <taxon>Lulworthiaceae</taxon>
        <taxon>Zalerion</taxon>
    </lineage>
</organism>
<feature type="region of interest" description="Disordered" evidence="1">
    <location>
        <begin position="68"/>
        <end position="139"/>
    </location>
</feature>
<keyword evidence="4" id="KW-1185">Reference proteome</keyword>
<dbReference type="InterPro" id="IPR011009">
    <property type="entry name" value="Kinase-like_dom_sf"/>
</dbReference>
<feature type="compositionally biased region" description="Polar residues" evidence="1">
    <location>
        <begin position="23"/>
        <end position="41"/>
    </location>
</feature>
<accession>A0AAD5RHY5</accession>
<name>A0AAD5RHY5_9PEZI</name>
<reference evidence="3" key="1">
    <citation type="submission" date="2022-07" db="EMBL/GenBank/DDBJ databases">
        <title>Draft genome sequence of Zalerion maritima ATCC 34329, a (micro)plastics degrading marine fungus.</title>
        <authorList>
            <person name="Paco A."/>
            <person name="Goncalves M.F.M."/>
            <person name="Rocha-Santos T.A.P."/>
            <person name="Alves A."/>
        </authorList>
    </citation>
    <scope>NUCLEOTIDE SEQUENCE</scope>
    <source>
        <strain evidence="3">ATCC 34329</strain>
    </source>
</reference>
<feature type="compositionally biased region" description="Polar residues" evidence="1">
    <location>
        <begin position="70"/>
        <end position="82"/>
    </location>
</feature>
<feature type="region of interest" description="Disordered" evidence="1">
    <location>
        <begin position="154"/>
        <end position="189"/>
    </location>
</feature>
<dbReference type="PANTHER" id="PTHR21310">
    <property type="entry name" value="AMINOGLYCOSIDE PHOSPHOTRANSFERASE-RELATED-RELATED"/>
    <property type="match status" value="1"/>
</dbReference>
<keyword evidence="3" id="KW-0418">Kinase</keyword>
<dbReference type="PANTHER" id="PTHR21310:SF58">
    <property type="entry name" value="AMINOGLYCOSIDE PHOSPHOTRANSFERASE DOMAIN-CONTAINING PROTEIN"/>
    <property type="match status" value="1"/>
</dbReference>
<protein>
    <submittedName>
        <fullName evidence="3">Protein kinase-like domain protein</fullName>
    </submittedName>
</protein>
<evidence type="ECO:0000256" key="1">
    <source>
        <dbReference type="SAM" id="MobiDB-lite"/>
    </source>
</evidence>
<dbReference type="Pfam" id="PF01636">
    <property type="entry name" value="APH"/>
    <property type="match status" value="1"/>
</dbReference>
<dbReference type="InterPro" id="IPR051678">
    <property type="entry name" value="AGP_Transferase"/>
</dbReference>
<gene>
    <name evidence="3" type="ORF">MKZ38_007246</name>
</gene>
<comment type="caution">
    <text evidence="3">The sequence shown here is derived from an EMBL/GenBank/DDBJ whole genome shotgun (WGS) entry which is preliminary data.</text>
</comment>
<feature type="domain" description="Aminoglycoside phosphotransferase" evidence="2">
    <location>
        <begin position="242"/>
        <end position="463"/>
    </location>
</feature>
<dbReference type="Proteomes" id="UP001201980">
    <property type="component" value="Unassembled WGS sequence"/>
</dbReference>
<sequence length="531" mass="58057">MHWTKDAKLPNTARLLGPDILRPNSNSGSNSSFVRKISPTSRQKRPSLQLWVDAPPHKRSRLVYRKLPTMVSSNQGPATSPRQEGRNAIANSNMDPLCGPRSQLRVTGHTPPNSPSPLSTTIRIQVDDDGSPPPAQFPSEYQSLACVQTTPLGFEQPEDIPRTPPYTPPRGCAGSPIPDAPGPELDPEPSLESILEQIPKPVTPEFLQSQCRPVSRSPRQDTLWAFRDSVFIKYGPQVHDSEAITMLMLAGSGVPVPALYDYYRHPETGYWCILMRFVRGCQTLEEAHVSGELLGLDGSSGRALLDQITIQLADIMSTLRGVKSARGIGSVAAIATESLMSGDTAHMDGESWDAGAMRNEIEQLGPVHDHFFSTSHLLHGPFSGPSAHRDFTSDIADAVQDRVLYEHQLDVLVDLMSVFPAVASEETHIPEGFVLTHGELVPKHILVDSTGVRCIVDWSNSGFFPEYWEYMKAQFGDGGCSCLLEKVLDGTAAISTPLPHSRMKRLDLILRPSVEVAAQASVLLGAKNIIF</sequence>
<evidence type="ECO:0000313" key="4">
    <source>
        <dbReference type="Proteomes" id="UP001201980"/>
    </source>
</evidence>
<dbReference type="EMBL" id="JAKWBI020000458">
    <property type="protein sequence ID" value="KAJ2894761.1"/>
    <property type="molecule type" value="Genomic_DNA"/>
</dbReference>
<evidence type="ECO:0000259" key="2">
    <source>
        <dbReference type="Pfam" id="PF01636"/>
    </source>
</evidence>
<feature type="region of interest" description="Disordered" evidence="1">
    <location>
        <begin position="1"/>
        <end position="48"/>
    </location>
</feature>